<evidence type="ECO:0000256" key="3">
    <source>
        <dbReference type="RuleBase" id="RU003345"/>
    </source>
</evidence>
<keyword evidence="6" id="KW-1185">Reference proteome</keyword>
<reference evidence="6" key="1">
    <citation type="journal article" date="2019" name="Int. J. Syst. Evol. Microbiol.">
        <title>The Global Catalogue of Microorganisms (GCM) 10K type strain sequencing project: providing services to taxonomists for standard genome sequencing and annotation.</title>
        <authorList>
            <consortium name="The Broad Institute Genomics Platform"/>
            <consortium name="The Broad Institute Genome Sequencing Center for Infectious Disease"/>
            <person name="Wu L."/>
            <person name="Ma J."/>
        </authorList>
    </citation>
    <scope>NUCLEOTIDE SEQUENCE [LARGE SCALE GENOMIC DNA]</scope>
    <source>
        <strain evidence="6">CGMCC 4.7152</strain>
    </source>
</reference>
<evidence type="ECO:0000313" key="5">
    <source>
        <dbReference type="EMBL" id="MFC5001120.1"/>
    </source>
</evidence>
<gene>
    <name evidence="5" type="ORF">ACFPIJ_25185</name>
</gene>
<name>A0ABV9W0W0_9ACTN</name>
<proteinExistence type="inferred from homology"/>
<dbReference type="PANTHER" id="PTHR43353:SF5">
    <property type="entry name" value="SUCCINATE-SEMIALDEHYDE DEHYDROGENASE, MITOCHONDRIAL"/>
    <property type="match status" value="1"/>
</dbReference>
<keyword evidence="1 3" id="KW-0560">Oxidoreductase</keyword>
<protein>
    <submittedName>
        <fullName evidence="5">Aldehyde dehydrogenase family protein</fullName>
    </submittedName>
</protein>
<dbReference type="PROSITE" id="PS00070">
    <property type="entry name" value="ALDEHYDE_DEHYDR_CYS"/>
    <property type="match status" value="1"/>
</dbReference>
<comment type="caution">
    <text evidence="5">The sequence shown here is derived from an EMBL/GenBank/DDBJ whole genome shotgun (WGS) entry which is preliminary data.</text>
</comment>
<dbReference type="InterPro" id="IPR016161">
    <property type="entry name" value="Ald_DH/histidinol_DH"/>
</dbReference>
<comment type="similarity">
    <text evidence="3">Belongs to the aldehyde dehydrogenase family.</text>
</comment>
<dbReference type="InterPro" id="IPR016160">
    <property type="entry name" value="Ald_DH_CS_CYS"/>
</dbReference>
<dbReference type="Proteomes" id="UP001595912">
    <property type="component" value="Unassembled WGS sequence"/>
</dbReference>
<dbReference type="PANTHER" id="PTHR43353">
    <property type="entry name" value="SUCCINATE-SEMIALDEHYDE DEHYDROGENASE, MITOCHONDRIAL"/>
    <property type="match status" value="1"/>
</dbReference>
<feature type="domain" description="Aldehyde dehydrogenase" evidence="4">
    <location>
        <begin position="10"/>
        <end position="462"/>
    </location>
</feature>
<dbReference type="RefSeq" id="WP_380117816.1">
    <property type="nucleotide sequence ID" value="NZ_JBHSIU010000030.1"/>
</dbReference>
<feature type="active site" evidence="2">
    <location>
        <position position="235"/>
    </location>
</feature>
<dbReference type="PROSITE" id="PS00687">
    <property type="entry name" value="ALDEHYDE_DEHYDR_GLU"/>
    <property type="match status" value="1"/>
</dbReference>
<dbReference type="InterPro" id="IPR016162">
    <property type="entry name" value="Ald_DH_N"/>
</dbReference>
<dbReference type="EMBL" id="JBHSIU010000030">
    <property type="protein sequence ID" value="MFC5001120.1"/>
    <property type="molecule type" value="Genomic_DNA"/>
</dbReference>
<accession>A0ABV9W0W0</accession>
<dbReference type="SUPFAM" id="SSF53720">
    <property type="entry name" value="ALDH-like"/>
    <property type="match status" value="1"/>
</dbReference>
<organism evidence="5 6">
    <name type="scientific">Dactylosporangium cerinum</name>
    <dbReference type="NCBI Taxonomy" id="1434730"/>
    <lineage>
        <taxon>Bacteria</taxon>
        <taxon>Bacillati</taxon>
        <taxon>Actinomycetota</taxon>
        <taxon>Actinomycetes</taxon>
        <taxon>Micromonosporales</taxon>
        <taxon>Micromonosporaceae</taxon>
        <taxon>Dactylosporangium</taxon>
    </lineage>
</organism>
<dbReference type="InterPro" id="IPR029510">
    <property type="entry name" value="Ald_DH_CS_GLU"/>
</dbReference>
<evidence type="ECO:0000256" key="1">
    <source>
        <dbReference type="ARBA" id="ARBA00023002"/>
    </source>
</evidence>
<evidence type="ECO:0000256" key="2">
    <source>
        <dbReference type="PROSITE-ProRule" id="PRU10007"/>
    </source>
</evidence>
<dbReference type="InterPro" id="IPR050740">
    <property type="entry name" value="Aldehyde_DH_Superfamily"/>
</dbReference>
<dbReference type="Gene3D" id="3.40.309.10">
    <property type="entry name" value="Aldehyde Dehydrogenase, Chain A, domain 2"/>
    <property type="match status" value="1"/>
</dbReference>
<dbReference type="Gene3D" id="3.40.605.10">
    <property type="entry name" value="Aldehyde Dehydrogenase, Chain A, domain 1"/>
    <property type="match status" value="1"/>
</dbReference>
<dbReference type="InterPro" id="IPR016163">
    <property type="entry name" value="Ald_DH_C"/>
</dbReference>
<sequence length="485" mass="52067">MSGRAAIWRNNPARPGETVGRVHPVTRNIPDRVDDAVRAAHTAFRGWSAMPLDERLAALRAAADAIAADRGDLAELLAREIGKPLPDCHGEIGFAVQHLRWVIEHAPAAYADRKLDDELGRLLRIHKPYGVVVAVTPWNAPVILAMLKLAAALAAGNTVIVKPSPLGPLTVQRLVQLFQRHLPDAAVQVLHGHAPLVAALVTHRLVRKVAFTGGEDAGRAIATAAADRLIPTVLELGGNDPAVFLSDAPFDPASMERLVMASFASAGQVCMAAKRLYVPRFRQGEFVELYTQAAERVLVVGDPLTEGVTMGPLISADAHRGAYDLLMTADQGDADLVPVGRMQDDRDTEGYFMGPFLVVDADPGATLVREEQFAPLVPLILYDSEEQVLAMANDDDLGLGASVWSADEERAFAFARRIEAGFTFINTHNRTGMSLRAPFGGVKRSGWGREYGEEGLAEYVQTCVVHAPAAFRAGGAGLPPTAYPS</sequence>
<dbReference type="Pfam" id="PF00171">
    <property type="entry name" value="Aldedh"/>
    <property type="match status" value="1"/>
</dbReference>
<evidence type="ECO:0000313" key="6">
    <source>
        <dbReference type="Proteomes" id="UP001595912"/>
    </source>
</evidence>
<dbReference type="InterPro" id="IPR015590">
    <property type="entry name" value="Aldehyde_DH_dom"/>
</dbReference>
<evidence type="ECO:0000259" key="4">
    <source>
        <dbReference type="Pfam" id="PF00171"/>
    </source>
</evidence>